<sequence length="183" mass="20092">MGDVQLPGRRQRASLWIARRLTDRAVWTSFAEAIRKRPAPGLRIVLSLTPTDRLEKDIHLGHSIVALRDVALATDPLVVDPAILAARISGSVTRDDQQISIAAEGAVVTVLGNKYRFTGVKQRAIIRHLHEAYTSGTPECITSQVLEAAECGASVNTLAKAFAGREDWRDFIAEEGGRCWMFC</sequence>
<protein>
    <submittedName>
        <fullName evidence="1">Uncharacterized protein</fullName>
    </submittedName>
</protein>
<evidence type="ECO:0000313" key="1">
    <source>
        <dbReference type="EMBL" id="MBR0683603.1"/>
    </source>
</evidence>
<keyword evidence="2" id="KW-1185">Reference proteome</keyword>
<reference evidence="1" key="1">
    <citation type="submission" date="2020-01" db="EMBL/GenBank/DDBJ databases">
        <authorList>
            <person name="Rat A."/>
        </authorList>
    </citation>
    <scope>NUCLEOTIDE SEQUENCE</scope>
    <source>
        <strain evidence="1">LMG 31228</strain>
    </source>
</reference>
<dbReference type="AlphaFoldDB" id="A0A9X9XIR7"/>
<dbReference type="EMBL" id="JAAEDL010000036">
    <property type="protein sequence ID" value="MBR0683603.1"/>
    <property type="molecule type" value="Genomic_DNA"/>
</dbReference>
<gene>
    <name evidence="1" type="ORF">GXW74_24175</name>
</gene>
<proteinExistence type="predicted"/>
<reference evidence="1" key="2">
    <citation type="journal article" date="2021" name="Syst. Appl. Microbiol.">
        <title>Roseomonas hellenica sp. nov., isolated from roots of wild-growing Alkanna tinctoria.</title>
        <authorList>
            <person name="Rat A."/>
            <person name="Naranjo H.D."/>
            <person name="Lebbe L."/>
            <person name="Cnockaert M."/>
            <person name="Krigas N."/>
            <person name="Grigoriadou K."/>
            <person name="Maloupa E."/>
            <person name="Willems A."/>
        </authorList>
    </citation>
    <scope>NUCLEOTIDE SEQUENCE</scope>
    <source>
        <strain evidence="1">LMG 31228</strain>
    </source>
</reference>
<accession>A0A9X9XIR7</accession>
<dbReference type="Proteomes" id="UP001138709">
    <property type="component" value="Unassembled WGS sequence"/>
</dbReference>
<organism evidence="1 2">
    <name type="scientific">Neoroseomonas eburnea</name>
    <dbReference type="NCBI Taxonomy" id="1346889"/>
    <lineage>
        <taxon>Bacteria</taxon>
        <taxon>Pseudomonadati</taxon>
        <taxon>Pseudomonadota</taxon>
        <taxon>Alphaproteobacteria</taxon>
        <taxon>Acetobacterales</taxon>
        <taxon>Acetobacteraceae</taxon>
        <taxon>Neoroseomonas</taxon>
    </lineage>
</organism>
<comment type="caution">
    <text evidence="1">The sequence shown here is derived from an EMBL/GenBank/DDBJ whole genome shotgun (WGS) entry which is preliminary data.</text>
</comment>
<evidence type="ECO:0000313" key="2">
    <source>
        <dbReference type="Proteomes" id="UP001138709"/>
    </source>
</evidence>
<name>A0A9X9XIR7_9PROT</name>